<protein>
    <submittedName>
        <fullName evidence="6">Helix-turn-helix transcriptional regulator</fullName>
    </submittedName>
</protein>
<evidence type="ECO:0000256" key="4">
    <source>
        <dbReference type="SAM" id="MobiDB-lite"/>
    </source>
</evidence>
<dbReference type="EMBL" id="JBHEZZ010000026">
    <property type="protein sequence ID" value="MFC1406044.1"/>
    <property type="molecule type" value="Genomic_DNA"/>
</dbReference>
<dbReference type="Gene3D" id="1.10.10.60">
    <property type="entry name" value="Homeodomain-like"/>
    <property type="match status" value="1"/>
</dbReference>
<dbReference type="InterPro" id="IPR011051">
    <property type="entry name" value="RmlC_Cupin_sf"/>
</dbReference>
<dbReference type="InterPro" id="IPR013096">
    <property type="entry name" value="Cupin_2"/>
</dbReference>
<evidence type="ECO:0000256" key="3">
    <source>
        <dbReference type="ARBA" id="ARBA00023163"/>
    </source>
</evidence>
<comment type="caution">
    <text evidence="6">The sequence shown here is derived from an EMBL/GenBank/DDBJ whole genome shotgun (WGS) entry which is preliminary data.</text>
</comment>
<evidence type="ECO:0000259" key="5">
    <source>
        <dbReference type="PROSITE" id="PS01124"/>
    </source>
</evidence>
<proteinExistence type="predicted"/>
<dbReference type="InterPro" id="IPR018060">
    <property type="entry name" value="HTH_AraC"/>
</dbReference>
<keyword evidence="2" id="KW-0238">DNA-binding</keyword>
<organism evidence="6 7">
    <name type="scientific">Streptacidiphilus cavernicola</name>
    <dbReference type="NCBI Taxonomy" id="3342716"/>
    <lineage>
        <taxon>Bacteria</taxon>
        <taxon>Bacillati</taxon>
        <taxon>Actinomycetota</taxon>
        <taxon>Actinomycetes</taxon>
        <taxon>Kitasatosporales</taxon>
        <taxon>Streptomycetaceae</taxon>
        <taxon>Streptacidiphilus</taxon>
    </lineage>
</organism>
<evidence type="ECO:0000313" key="6">
    <source>
        <dbReference type="EMBL" id="MFC1406044.1"/>
    </source>
</evidence>
<evidence type="ECO:0000256" key="1">
    <source>
        <dbReference type="ARBA" id="ARBA00023015"/>
    </source>
</evidence>
<sequence length="321" mass="35166">MIGESHFTLDVPAFAVASMVVALQPGADIPAHNHPQHQLTWAPEGPLTVVVDDLRWVVQRSRALWIPGGVDHAVVPGSSSEMLSLYFEPDECPLRWKAPTVVDATGLVGPLLLHLVGLGAGAAEHRARVATVLWDLLKPMSVATIPSVLPADPEALRVALAIRQDPADPRDLEAWGREVGVSARTLSRRFRAETGVSFSSWRTSERLNAALPLLGMGQPISRVARAVGYQTASAFITAFRREVGTTPAAYFNGRRSRPPSRPRRRRSPSPVPRPRGTRPPAGAARWRRAWRRRCPAMYMRLRPNRSPRVAKVSMVPASGIE</sequence>
<feature type="region of interest" description="Disordered" evidence="4">
    <location>
        <begin position="247"/>
        <end position="287"/>
    </location>
</feature>
<gene>
    <name evidence="6" type="ORF">ACEZDJ_32595</name>
</gene>
<dbReference type="Pfam" id="PF12833">
    <property type="entry name" value="HTH_18"/>
    <property type="match status" value="1"/>
</dbReference>
<keyword evidence="7" id="KW-1185">Reference proteome</keyword>
<evidence type="ECO:0000256" key="2">
    <source>
        <dbReference type="ARBA" id="ARBA00023125"/>
    </source>
</evidence>
<dbReference type="Gene3D" id="2.60.120.10">
    <property type="entry name" value="Jelly Rolls"/>
    <property type="match status" value="1"/>
</dbReference>
<dbReference type="CDD" id="cd06124">
    <property type="entry name" value="cupin_NimR-like_N"/>
    <property type="match status" value="1"/>
</dbReference>
<dbReference type="SUPFAM" id="SSF51182">
    <property type="entry name" value="RmlC-like cupins"/>
    <property type="match status" value="1"/>
</dbReference>
<feature type="domain" description="HTH araC/xylS-type" evidence="5">
    <location>
        <begin position="156"/>
        <end position="253"/>
    </location>
</feature>
<dbReference type="PROSITE" id="PS00041">
    <property type="entry name" value="HTH_ARAC_FAMILY_1"/>
    <property type="match status" value="1"/>
</dbReference>
<evidence type="ECO:0000313" key="7">
    <source>
        <dbReference type="Proteomes" id="UP001592528"/>
    </source>
</evidence>
<feature type="compositionally biased region" description="Basic residues" evidence="4">
    <location>
        <begin position="254"/>
        <end position="267"/>
    </location>
</feature>
<dbReference type="RefSeq" id="WP_232242899.1">
    <property type="nucleotide sequence ID" value="NZ_JBHEZZ010000026.1"/>
</dbReference>
<dbReference type="PANTHER" id="PTHR11019">
    <property type="entry name" value="HTH-TYPE TRANSCRIPTIONAL REGULATOR NIMR"/>
    <property type="match status" value="1"/>
</dbReference>
<dbReference type="InterPro" id="IPR009057">
    <property type="entry name" value="Homeodomain-like_sf"/>
</dbReference>
<keyword evidence="3" id="KW-0804">Transcription</keyword>
<dbReference type="SUPFAM" id="SSF46689">
    <property type="entry name" value="Homeodomain-like"/>
    <property type="match status" value="2"/>
</dbReference>
<dbReference type="PANTHER" id="PTHR11019:SF199">
    <property type="entry name" value="HTH-TYPE TRANSCRIPTIONAL REGULATOR NIMR"/>
    <property type="match status" value="1"/>
</dbReference>
<accession>A0ABV6UX50</accession>
<reference evidence="6 7" key="1">
    <citation type="submission" date="2024-09" db="EMBL/GenBank/DDBJ databases">
        <authorList>
            <person name="Lee S.D."/>
        </authorList>
    </citation>
    <scope>NUCLEOTIDE SEQUENCE [LARGE SCALE GENOMIC DNA]</scope>
    <source>
        <strain evidence="6 7">N1-5</strain>
    </source>
</reference>
<dbReference type="InterPro" id="IPR018062">
    <property type="entry name" value="HTH_AraC-typ_CS"/>
</dbReference>
<dbReference type="PROSITE" id="PS01124">
    <property type="entry name" value="HTH_ARAC_FAMILY_2"/>
    <property type="match status" value="1"/>
</dbReference>
<dbReference type="Proteomes" id="UP001592528">
    <property type="component" value="Unassembled WGS sequence"/>
</dbReference>
<name>A0ABV6UX50_9ACTN</name>
<keyword evidence="1" id="KW-0805">Transcription regulation</keyword>
<dbReference type="Pfam" id="PF07883">
    <property type="entry name" value="Cupin_2"/>
    <property type="match status" value="1"/>
</dbReference>
<dbReference type="InterPro" id="IPR014710">
    <property type="entry name" value="RmlC-like_jellyroll"/>
</dbReference>
<dbReference type="SMART" id="SM00342">
    <property type="entry name" value="HTH_ARAC"/>
    <property type="match status" value="1"/>
</dbReference>